<comment type="catalytic activity">
    <reaction evidence="13 14 15">
        <text>protoporphyrinogen IX + 3 A = protoporphyrin IX + 3 AH2</text>
        <dbReference type="Rhea" id="RHEA:62000"/>
        <dbReference type="ChEBI" id="CHEBI:13193"/>
        <dbReference type="ChEBI" id="CHEBI:17499"/>
        <dbReference type="ChEBI" id="CHEBI:57306"/>
        <dbReference type="ChEBI" id="CHEBI:57307"/>
    </reaction>
</comment>
<comment type="caution">
    <text evidence="16">The sequence shown here is derived from an EMBL/GenBank/DDBJ whole genome shotgun (WGS) entry which is preliminary data.</text>
</comment>
<comment type="cofactor">
    <cofactor evidence="14 15">
        <name>heme b</name>
        <dbReference type="ChEBI" id="CHEBI:60344"/>
    </cofactor>
    <text evidence="14 15">Binds 1 heme b (iron(II)-protoporphyrin IX) group per subunit.</text>
</comment>
<dbReference type="PANTHER" id="PTHR40255:SF1">
    <property type="entry name" value="PROTOPORPHYRINOGEN IX OXIDASE"/>
    <property type="match status" value="1"/>
</dbReference>
<dbReference type="PIRSF" id="PIRSF004638">
    <property type="entry name" value="UCP004638"/>
    <property type="match status" value="1"/>
</dbReference>
<dbReference type="InterPro" id="IPR005265">
    <property type="entry name" value="HemJ-like"/>
</dbReference>
<evidence type="ECO:0000256" key="13">
    <source>
        <dbReference type="ARBA" id="ARBA00048390"/>
    </source>
</evidence>
<comment type="pathway">
    <text evidence="2 14 15">Porphyrin-containing compound metabolism; protoporphyrin-IX biosynthesis; protoporphyrin-IX from protoporphyrinogen-IX: step 1/1.</text>
</comment>
<feature type="transmembrane region" description="Helical" evidence="14">
    <location>
        <begin position="113"/>
        <end position="133"/>
    </location>
</feature>
<sequence>MYLWLKFFHIFFIIAWFAGLFYLPRIYVNLALAQTPEEYSRLLIMAQKLYKFMTPWGIGALIFGTLMLAQLSAAGWTHGKLTIGILLAAYHIACRQLLIAFEQQRNRHSHKWYRVFNEIPVFALLAALYLVLFKPF</sequence>
<evidence type="ECO:0000256" key="1">
    <source>
        <dbReference type="ARBA" id="ARBA00004651"/>
    </source>
</evidence>
<comment type="similarity">
    <text evidence="3 14 15">Belongs to the HemJ family.</text>
</comment>
<evidence type="ECO:0000256" key="3">
    <source>
        <dbReference type="ARBA" id="ARBA00006501"/>
    </source>
</evidence>
<evidence type="ECO:0000256" key="8">
    <source>
        <dbReference type="ARBA" id="ARBA00022723"/>
    </source>
</evidence>
<feature type="transmembrane region" description="Helical" evidence="14">
    <location>
        <begin position="81"/>
        <end position="101"/>
    </location>
</feature>
<dbReference type="EC" id="1.3.99.-" evidence="14 15"/>
<feature type="transmembrane region" description="Helical" evidence="14">
    <location>
        <begin position="49"/>
        <end position="69"/>
    </location>
</feature>
<dbReference type="EMBL" id="JAEHNZ010000002">
    <property type="protein sequence ID" value="MBK0396259.1"/>
    <property type="molecule type" value="Genomic_DNA"/>
</dbReference>
<comment type="subunit">
    <text evidence="14">Homodimer.</text>
</comment>
<keyword evidence="10 14" id="KW-0560">Oxidoreductase</keyword>
<evidence type="ECO:0000256" key="14">
    <source>
        <dbReference type="HAMAP-Rule" id="MF_02239"/>
    </source>
</evidence>
<comment type="subcellular location">
    <subcellularLocation>
        <location evidence="1 14">Cell membrane</location>
        <topology evidence="1 14">Multi-pass membrane protein</topology>
    </subcellularLocation>
</comment>
<organism evidence="16 17">
    <name type="scientific">Kingella bonacorsii</name>
    <dbReference type="NCBI Taxonomy" id="2796361"/>
    <lineage>
        <taxon>Bacteria</taxon>
        <taxon>Pseudomonadati</taxon>
        <taxon>Pseudomonadota</taxon>
        <taxon>Betaproteobacteria</taxon>
        <taxon>Neisseriales</taxon>
        <taxon>Neisseriaceae</taxon>
        <taxon>Kingella</taxon>
    </lineage>
</organism>
<name>A0ABS1BSK7_9NEIS</name>
<keyword evidence="9 14" id="KW-1133">Transmembrane helix</keyword>
<dbReference type="Pfam" id="PF03653">
    <property type="entry name" value="UPF0093"/>
    <property type="match status" value="1"/>
</dbReference>
<evidence type="ECO:0000256" key="5">
    <source>
        <dbReference type="ARBA" id="ARBA00022475"/>
    </source>
</evidence>
<accession>A0ABS1BSK7</accession>
<evidence type="ECO:0000256" key="9">
    <source>
        <dbReference type="ARBA" id="ARBA00022989"/>
    </source>
</evidence>
<dbReference type="PANTHER" id="PTHR40255">
    <property type="entry name" value="UPF0093 MEMBRANE PROTEIN SLR1790"/>
    <property type="match status" value="1"/>
</dbReference>
<keyword evidence="11 14" id="KW-0408">Iron</keyword>
<evidence type="ECO:0000256" key="15">
    <source>
        <dbReference type="PIRNR" id="PIRNR004638"/>
    </source>
</evidence>
<evidence type="ECO:0000256" key="4">
    <source>
        <dbReference type="ARBA" id="ARBA00017504"/>
    </source>
</evidence>
<evidence type="ECO:0000313" key="17">
    <source>
        <dbReference type="Proteomes" id="UP000614058"/>
    </source>
</evidence>
<keyword evidence="17" id="KW-1185">Reference proteome</keyword>
<protein>
    <recommendedName>
        <fullName evidence="4 14">Protoporphyrinogen IX oxidase</fullName>
        <shortName evidence="14">PPO</shortName>
        <ecNumber evidence="14 15">1.3.99.-</ecNumber>
    </recommendedName>
</protein>
<keyword evidence="6 14" id="KW-0349">Heme</keyword>
<proteinExistence type="inferred from homology"/>
<gene>
    <name evidence="16" type="ORF">JDW22_06620</name>
</gene>
<feature type="transmembrane region" description="Helical" evidence="14">
    <location>
        <begin position="6"/>
        <end position="28"/>
    </location>
</feature>
<dbReference type="HAMAP" id="MF_02239">
    <property type="entry name" value="HemJ"/>
    <property type="match status" value="1"/>
</dbReference>
<keyword evidence="12 14" id="KW-0472">Membrane</keyword>
<dbReference type="Proteomes" id="UP000614058">
    <property type="component" value="Unassembled WGS sequence"/>
</dbReference>
<comment type="function">
    <text evidence="14 15">Catalyzes the oxidation of protoporphyrinogen IX to protoporphyrin IX.</text>
</comment>
<evidence type="ECO:0000256" key="12">
    <source>
        <dbReference type="ARBA" id="ARBA00023136"/>
    </source>
</evidence>
<evidence type="ECO:0000256" key="2">
    <source>
        <dbReference type="ARBA" id="ARBA00005073"/>
    </source>
</evidence>
<keyword evidence="5 14" id="KW-1003">Cell membrane</keyword>
<evidence type="ECO:0000256" key="7">
    <source>
        <dbReference type="ARBA" id="ARBA00022692"/>
    </source>
</evidence>
<evidence type="ECO:0000313" key="16">
    <source>
        <dbReference type="EMBL" id="MBK0396259.1"/>
    </source>
</evidence>
<feature type="binding site" description="axial binding residue" evidence="14">
    <location>
        <position position="80"/>
    </location>
    <ligand>
        <name>heme</name>
        <dbReference type="ChEBI" id="CHEBI:30413"/>
    </ligand>
    <ligandPart>
        <name>Fe</name>
        <dbReference type="ChEBI" id="CHEBI:18248"/>
    </ligandPart>
</feature>
<dbReference type="RefSeq" id="WP_200522402.1">
    <property type="nucleotide sequence ID" value="NZ_JAEHNZ010000002.1"/>
</dbReference>
<reference evidence="16 17" key="1">
    <citation type="journal article" date="2021" name="Pathogens">
        <title>Isolation and Characterization of Kingella bonacorsii sp. nov., A Novel Kingella Species Detected in a Stable Periodontitis Subject.</title>
        <authorList>
            <person name="Antezack A."/>
            <person name="Boxberger M."/>
            <person name="Rolland C."/>
            <person name="Monnet-Corti V."/>
            <person name="La Scola B."/>
        </authorList>
    </citation>
    <scope>NUCLEOTIDE SEQUENCE [LARGE SCALE GENOMIC DNA]</scope>
    <source>
        <strain evidence="16 17">Marseille-Q4569</strain>
    </source>
</reference>
<evidence type="ECO:0000256" key="11">
    <source>
        <dbReference type="ARBA" id="ARBA00023004"/>
    </source>
</evidence>
<evidence type="ECO:0000256" key="10">
    <source>
        <dbReference type="ARBA" id="ARBA00023002"/>
    </source>
</evidence>
<keyword evidence="8 14" id="KW-0479">Metal-binding</keyword>
<feature type="binding site" description="axial binding residue" evidence="14">
    <location>
        <position position="9"/>
    </location>
    <ligand>
        <name>heme</name>
        <dbReference type="ChEBI" id="CHEBI:30413"/>
    </ligand>
    <ligandPart>
        <name>Fe</name>
        <dbReference type="ChEBI" id="CHEBI:18248"/>
    </ligandPart>
</feature>
<keyword evidence="7 14" id="KW-0812">Transmembrane</keyword>
<evidence type="ECO:0000256" key="6">
    <source>
        <dbReference type="ARBA" id="ARBA00022617"/>
    </source>
</evidence>